<dbReference type="SUPFAM" id="SSF50685">
    <property type="entry name" value="Barwin-like endoglucanases"/>
    <property type="match status" value="1"/>
</dbReference>
<gene>
    <name evidence="5" type="ORF">F8388_006683</name>
    <name evidence="6" type="ORF">G4B88_011850</name>
</gene>
<evidence type="ECO:0000256" key="3">
    <source>
        <dbReference type="ARBA" id="ARBA00022525"/>
    </source>
</evidence>
<keyword evidence="4" id="KW-0732">Signal</keyword>
<evidence type="ECO:0000313" key="6">
    <source>
        <dbReference type="EMBL" id="KAF4392855.1"/>
    </source>
</evidence>
<dbReference type="AlphaFoldDB" id="A0A7J6GVD5"/>
<evidence type="ECO:0000256" key="1">
    <source>
        <dbReference type="ARBA" id="ARBA00004613"/>
    </source>
</evidence>
<evidence type="ECO:0000313" key="7">
    <source>
        <dbReference type="Proteomes" id="UP000525078"/>
    </source>
</evidence>
<evidence type="ECO:0000256" key="4">
    <source>
        <dbReference type="ARBA" id="ARBA00022729"/>
    </source>
</evidence>
<dbReference type="PANTHER" id="PTHR33191:SF58">
    <property type="entry name" value="RIPENING-RELATED PROTEIN 1"/>
    <property type="match status" value="1"/>
</dbReference>
<proteinExistence type="inferred from homology"/>
<evidence type="ECO:0000313" key="5">
    <source>
        <dbReference type="EMBL" id="KAF4386728.1"/>
    </source>
</evidence>
<keyword evidence="8" id="KW-1185">Reference proteome</keyword>
<comment type="similarity">
    <text evidence="2">Belongs to the kiwellin family.</text>
</comment>
<dbReference type="EMBL" id="JAATIP010000041">
    <property type="protein sequence ID" value="KAF4386728.1"/>
    <property type="molecule type" value="Genomic_DNA"/>
</dbReference>
<comment type="subcellular location">
    <subcellularLocation>
        <location evidence="1">Secreted</location>
    </subcellularLocation>
</comment>
<name>A0A7J6GVD5_CANSA</name>
<dbReference type="Gene3D" id="2.40.40.10">
    <property type="entry name" value="RlpA-like domain"/>
    <property type="match status" value="1"/>
</dbReference>
<reference evidence="7 8" key="1">
    <citation type="journal article" date="2020" name="bioRxiv">
        <title>Sequence and annotation of 42 cannabis genomes reveals extensive copy number variation in cannabinoid synthesis and pathogen resistance genes.</title>
        <authorList>
            <person name="Mckernan K.J."/>
            <person name="Helbert Y."/>
            <person name="Kane L.T."/>
            <person name="Ebling H."/>
            <person name="Zhang L."/>
            <person name="Liu B."/>
            <person name="Eaton Z."/>
            <person name="Mclaughlin S."/>
            <person name="Kingan S."/>
            <person name="Baybayan P."/>
            <person name="Concepcion G."/>
            <person name="Jordan M."/>
            <person name="Riva A."/>
            <person name="Barbazuk W."/>
            <person name="Harkins T."/>
        </authorList>
    </citation>
    <scope>NUCLEOTIDE SEQUENCE [LARGE SCALE GENOMIC DNA]</scope>
    <source>
        <strain evidence="7 8">cv. Jamaican Lion 4</strain>
        <strain evidence="6">Father</strain>
        <strain evidence="5">Mother</strain>
        <tissue evidence="5">Leaf</tissue>
    </source>
</reference>
<dbReference type="InterPro" id="IPR036908">
    <property type="entry name" value="RlpA-like_sf"/>
</dbReference>
<keyword evidence="3" id="KW-0964">Secreted</keyword>
<dbReference type="Pfam" id="PF24300">
    <property type="entry name" value="KWL1"/>
    <property type="match status" value="1"/>
</dbReference>
<protein>
    <submittedName>
        <fullName evidence="5">Uncharacterized protein</fullName>
    </submittedName>
</protein>
<sequence>MEDDLCCVEGRMYKVYECSPSVTAHTKAYMTINSFEGGGDGGAPAKCDNRYYSDDTPVVALSTGWYEGGSRCLKNVTIRAPSGRSVEAMVVDECDSSVGCGKDEDYQPPCANNVVDASKAVWKALGVPPRDWGDLDITWSDA</sequence>
<organism evidence="5 7">
    <name type="scientific">Cannabis sativa</name>
    <name type="common">Hemp</name>
    <name type="synonym">Marijuana</name>
    <dbReference type="NCBI Taxonomy" id="3483"/>
    <lineage>
        <taxon>Eukaryota</taxon>
        <taxon>Viridiplantae</taxon>
        <taxon>Streptophyta</taxon>
        <taxon>Embryophyta</taxon>
        <taxon>Tracheophyta</taxon>
        <taxon>Spermatophyta</taxon>
        <taxon>Magnoliopsida</taxon>
        <taxon>eudicotyledons</taxon>
        <taxon>Gunneridae</taxon>
        <taxon>Pentapetalae</taxon>
        <taxon>rosids</taxon>
        <taxon>fabids</taxon>
        <taxon>Rosales</taxon>
        <taxon>Cannabaceae</taxon>
        <taxon>Cannabis</taxon>
    </lineage>
</organism>
<dbReference type="CDD" id="cd22270">
    <property type="entry name" value="DPBB_kiwellin-like"/>
    <property type="match status" value="1"/>
</dbReference>
<evidence type="ECO:0000256" key="2">
    <source>
        <dbReference type="ARBA" id="ARBA00005592"/>
    </source>
</evidence>
<dbReference type="Proteomes" id="UP000525078">
    <property type="component" value="Unassembled WGS sequence"/>
</dbReference>
<dbReference type="InterPro" id="IPR039271">
    <property type="entry name" value="Kiwellin-like"/>
</dbReference>
<dbReference type="GO" id="GO:0005576">
    <property type="term" value="C:extracellular region"/>
    <property type="evidence" value="ECO:0007669"/>
    <property type="project" value="UniProtKB-SubCell"/>
</dbReference>
<evidence type="ECO:0000313" key="8">
    <source>
        <dbReference type="Proteomes" id="UP000583929"/>
    </source>
</evidence>
<comment type="caution">
    <text evidence="5">The sequence shown here is derived from an EMBL/GenBank/DDBJ whole genome shotgun (WGS) entry which is preliminary data.</text>
</comment>
<dbReference type="EMBL" id="JAATIQ010000050">
    <property type="protein sequence ID" value="KAF4392855.1"/>
    <property type="molecule type" value="Genomic_DNA"/>
</dbReference>
<dbReference type="Proteomes" id="UP000583929">
    <property type="component" value="Unassembled WGS sequence"/>
</dbReference>
<accession>A0A7J6GVD5</accession>
<dbReference type="PANTHER" id="PTHR33191">
    <property type="entry name" value="RIPENING-RELATED PROTEIN 2-RELATED"/>
    <property type="match status" value="1"/>
</dbReference>